<reference evidence="2 3" key="1">
    <citation type="submission" date="2019-07" db="EMBL/GenBank/DDBJ databases">
        <title>Genome assembly of two rare yeast pathogens: Diutina rugosa and Trichomonascus ciferrii.</title>
        <authorList>
            <person name="Mixao V."/>
            <person name="Saus E."/>
            <person name="Hansen A."/>
            <person name="Lass-Flor C."/>
            <person name="Gabaldon T."/>
        </authorList>
    </citation>
    <scope>NUCLEOTIDE SEQUENCE [LARGE SCALE GENOMIC DNA]</scope>
    <source>
        <strain evidence="2 3">CBS 613</strain>
    </source>
</reference>
<comment type="caution">
    <text evidence="2">The sequence shown here is derived from an EMBL/GenBank/DDBJ whole genome shotgun (WGS) entry which is preliminary data.</text>
</comment>
<dbReference type="VEuPathDB" id="FungiDB:DIURU_002898"/>
<organism evidence="2 3">
    <name type="scientific">Diutina rugosa</name>
    <name type="common">Yeast</name>
    <name type="synonym">Candida rugosa</name>
    <dbReference type="NCBI Taxonomy" id="5481"/>
    <lineage>
        <taxon>Eukaryota</taxon>
        <taxon>Fungi</taxon>
        <taxon>Dikarya</taxon>
        <taxon>Ascomycota</taxon>
        <taxon>Saccharomycotina</taxon>
        <taxon>Pichiomycetes</taxon>
        <taxon>Debaryomycetaceae</taxon>
        <taxon>Diutina</taxon>
    </lineage>
</organism>
<keyword evidence="1" id="KW-1133">Transmembrane helix</keyword>
<evidence type="ECO:0000313" key="3">
    <source>
        <dbReference type="Proteomes" id="UP000449547"/>
    </source>
</evidence>
<dbReference type="RefSeq" id="XP_034012429.1">
    <property type="nucleotide sequence ID" value="XM_034155599.1"/>
</dbReference>
<dbReference type="AlphaFoldDB" id="A0A642UNI1"/>
<feature type="transmembrane region" description="Helical" evidence="1">
    <location>
        <begin position="79"/>
        <end position="99"/>
    </location>
</feature>
<gene>
    <name evidence="2" type="ORF">DIURU_002898</name>
</gene>
<name>A0A642UNI1_DIURU</name>
<keyword evidence="1" id="KW-0812">Transmembrane</keyword>
<keyword evidence="3" id="KW-1185">Reference proteome</keyword>
<evidence type="ECO:0000313" key="2">
    <source>
        <dbReference type="EMBL" id="KAA8902444.1"/>
    </source>
</evidence>
<accession>A0A642UNI1</accession>
<dbReference type="GeneID" id="54781549"/>
<feature type="transmembrane region" description="Helical" evidence="1">
    <location>
        <begin position="129"/>
        <end position="147"/>
    </location>
</feature>
<dbReference type="Proteomes" id="UP000449547">
    <property type="component" value="Unassembled WGS sequence"/>
</dbReference>
<keyword evidence="1" id="KW-0472">Membrane</keyword>
<sequence length="214" mass="24093">MFVDPRRGYDQPISRLLQSALSYVAVGFAAYSFVLSKRSQSSVGASVKHKSIYTLCFSILSAVWAVCTYVVYLEPLRKVYGRPIVISFIDLSFVVIWMYDAIALSGRGGLCDLTNEIDLDEDKSTKACHIQHAAYAVGIALIVLYAWTWSRHVFKGMIPIVREQGIMSLIRPQMYLVGAMSWDDHITRETLHHQGKNAPYIPRKPIVMTDVDSV</sequence>
<dbReference type="EMBL" id="SWFT01000090">
    <property type="protein sequence ID" value="KAA8902444.1"/>
    <property type="molecule type" value="Genomic_DNA"/>
</dbReference>
<feature type="transmembrane region" description="Helical" evidence="1">
    <location>
        <begin position="12"/>
        <end position="31"/>
    </location>
</feature>
<proteinExistence type="predicted"/>
<protein>
    <submittedName>
        <fullName evidence="2">Uncharacterized protein</fullName>
    </submittedName>
</protein>
<feature type="transmembrane region" description="Helical" evidence="1">
    <location>
        <begin position="51"/>
        <end position="72"/>
    </location>
</feature>
<evidence type="ECO:0000256" key="1">
    <source>
        <dbReference type="SAM" id="Phobius"/>
    </source>
</evidence>